<evidence type="ECO:0000256" key="7">
    <source>
        <dbReference type="ARBA" id="ARBA00048313"/>
    </source>
</evidence>
<dbReference type="eggNOG" id="KOG1494">
    <property type="taxonomic scope" value="Eukaryota"/>
</dbReference>
<dbReference type="PROSITE" id="PS00068">
    <property type="entry name" value="MDH"/>
    <property type="match status" value="1"/>
</dbReference>
<dbReference type="SUPFAM" id="SSF56327">
    <property type="entry name" value="LDH C-terminal domain-like"/>
    <property type="match status" value="1"/>
</dbReference>
<feature type="domain" description="Lactate/malate dehydrogenase N-terminal" evidence="13">
    <location>
        <begin position="19"/>
        <end position="152"/>
    </location>
</feature>
<evidence type="ECO:0000256" key="6">
    <source>
        <dbReference type="ARBA" id="ARBA00023027"/>
    </source>
</evidence>
<dbReference type="GO" id="GO:0070013">
    <property type="term" value="C:intracellular organelle lumen"/>
    <property type="evidence" value="ECO:0007669"/>
    <property type="project" value="UniProtKB-ARBA"/>
</dbReference>
<keyword evidence="5 11" id="KW-0560">Oxidoreductase</keyword>
<evidence type="ECO:0000259" key="13">
    <source>
        <dbReference type="Pfam" id="PF00056"/>
    </source>
</evidence>
<feature type="binding site" evidence="10">
    <location>
        <begin position="139"/>
        <end position="141"/>
    </location>
    <ligand>
        <name>NAD(+)</name>
        <dbReference type="ChEBI" id="CHEBI:57540"/>
    </ligand>
</feature>
<dbReference type="PANTHER" id="PTHR11540">
    <property type="entry name" value="MALATE AND LACTATE DEHYDROGENASE"/>
    <property type="match status" value="1"/>
</dbReference>
<evidence type="ECO:0000256" key="8">
    <source>
        <dbReference type="PIRSR" id="PIRSR000102-1"/>
    </source>
</evidence>
<feature type="binding site" evidence="10">
    <location>
        <position position="246"/>
    </location>
    <ligand>
        <name>NAD(+)</name>
        <dbReference type="ChEBI" id="CHEBI:57540"/>
    </ligand>
</feature>
<evidence type="ECO:0000256" key="4">
    <source>
        <dbReference type="ARBA" id="ARBA00022532"/>
    </source>
</evidence>
<dbReference type="KEGG" id="tbl:TBLA_0B08630"/>
<feature type="binding site" evidence="9">
    <location>
        <position position="99"/>
    </location>
    <ligand>
        <name>substrate</name>
    </ligand>
</feature>
<feature type="binding site" evidence="9">
    <location>
        <position position="141"/>
    </location>
    <ligand>
        <name>substrate</name>
    </ligand>
</feature>
<dbReference type="RefSeq" id="XP_004179197.1">
    <property type="nucleotide sequence ID" value="XM_004179149.1"/>
</dbReference>
<reference evidence="15 16" key="1">
    <citation type="journal article" date="2011" name="Proc. Natl. Acad. Sci. U.S.A.">
        <title>Evolutionary erosion of yeast sex chromosomes by mating-type switching accidents.</title>
        <authorList>
            <person name="Gordon J.L."/>
            <person name="Armisen D."/>
            <person name="Proux-Wera E."/>
            <person name="Oheigeartaigh S.S."/>
            <person name="Byrne K.P."/>
            <person name="Wolfe K.H."/>
        </authorList>
    </citation>
    <scope>NUCLEOTIDE SEQUENCE [LARGE SCALE GENOMIC DNA]</scope>
    <source>
        <strain evidence="16">ATCC 34711 / CBS 6284 / DSM 70876 / NBRC 10599 / NRRL Y-10934 / UCD 77-7</strain>
    </source>
</reference>
<dbReference type="NCBIfam" id="TIGR01772">
    <property type="entry name" value="MDH_euk_gproteo"/>
    <property type="match status" value="1"/>
</dbReference>
<comment type="catalytic activity">
    <reaction evidence="7 12">
        <text>(S)-malate + NAD(+) = oxaloacetate + NADH + H(+)</text>
        <dbReference type="Rhea" id="RHEA:21432"/>
        <dbReference type="ChEBI" id="CHEBI:15378"/>
        <dbReference type="ChEBI" id="CHEBI:15589"/>
        <dbReference type="ChEBI" id="CHEBI:16452"/>
        <dbReference type="ChEBI" id="CHEBI:57540"/>
        <dbReference type="ChEBI" id="CHEBI:57945"/>
        <dbReference type="EC" id="1.1.1.37"/>
    </reaction>
</comment>
<comment type="similarity">
    <text evidence="1">Belongs to the LDH/MDH superfamily. MDH type 1 family.</text>
</comment>
<dbReference type="Proteomes" id="UP000002866">
    <property type="component" value="Chromosome 2"/>
</dbReference>
<evidence type="ECO:0000256" key="10">
    <source>
        <dbReference type="PIRSR" id="PIRSR000102-3"/>
    </source>
</evidence>
<evidence type="ECO:0000313" key="16">
    <source>
        <dbReference type="Proteomes" id="UP000002866"/>
    </source>
</evidence>
<comment type="subunit">
    <text evidence="2">Homodimer.</text>
</comment>
<dbReference type="InterPro" id="IPR022383">
    <property type="entry name" value="Lactate/malate_DH_C"/>
</dbReference>
<accession>I2GZX6</accession>
<gene>
    <name evidence="15" type="primary">TBLA0B08630</name>
    <name evidence="15" type="ORF">TBLA_0B08630</name>
</gene>
<feature type="active site" description="Proton acceptor" evidence="8">
    <location>
        <position position="195"/>
    </location>
</feature>
<evidence type="ECO:0000256" key="3">
    <source>
        <dbReference type="ARBA" id="ARBA00012995"/>
    </source>
</evidence>
<dbReference type="GO" id="GO:0030060">
    <property type="term" value="F:L-malate dehydrogenase (NAD+) activity"/>
    <property type="evidence" value="ECO:0007669"/>
    <property type="project" value="UniProtKB-EC"/>
</dbReference>
<keyword evidence="4 12" id="KW-0816">Tricarboxylic acid cycle</keyword>
<dbReference type="FunFam" id="3.40.50.720:FF:000268">
    <property type="entry name" value="Malate dehydrogenase"/>
    <property type="match status" value="1"/>
</dbReference>
<dbReference type="InParanoid" id="I2GZX6"/>
<dbReference type="Gene3D" id="3.90.110.10">
    <property type="entry name" value="Lactate dehydrogenase/glycoside hydrolase, family 4, C-terminal"/>
    <property type="match status" value="1"/>
</dbReference>
<evidence type="ECO:0000256" key="1">
    <source>
        <dbReference type="ARBA" id="ARBA00008824"/>
    </source>
</evidence>
<dbReference type="AlphaFoldDB" id="I2GZX6"/>
<name>I2GZX6_HENB6</name>
<dbReference type="EC" id="1.1.1.37" evidence="3 12"/>
<dbReference type="OMA" id="GPPECAY"/>
<dbReference type="OrthoDB" id="4069699at2759"/>
<feature type="binding site" evidence="10">
    <location>
        <begin position="23"/>
        <end position="29"/>
    </location>
    <ligand>
        <name>NAD(+)</name>
        <dbReference type="ChEBI" id="CHEBI:57540"/>
    </ligand>
</feature>
<proteinExistence type="inferred from homology"/>
<dbReference type="InterPro" id="IPR001252">
    <property type="entry name" value="Malate_DH_AS"/>
</dbReference>
<keyword evidence="16" id="KW-1185">Reference proteome</keyword>
<evidence type="ECO:0000256" key="5">
    <source>
        <dbReference type="ARBA" id="ARBA00023002"/>
    </source>
</evidence>
<feature type="binding site" evidence="9">
    <location>
        <position position="105"/>
    </location>
    <ligand>
        <name>substrate</name>
    </ligand>
</feature>
<dbReference type="GeneID" id="14494073"/>
<dbReference type="Gene3D" id="3.40.50.720">
    <property type="entry name" value="NAD(P)-binding Rossmann-like Domain"/>
    <property type="match status" value="1"/>
</dbReference>
<dbReference type="EMBL" id="HE806317">
    <property type="protein sequence ID" value="CCH59678.1"/>
    <property type="molecule type" value="Genomic_DNA"/>
</dbReference>
<evidence type="ECO:0000256" key="11">
    <source>
        <dbReference type="RuleBase" id="RU003369"/>
    </source>
</evidence>
<evidence type="ECO:0000259" key="14">
    <source>
        <dbReference type="Pfam" id="PF02866"/>
    </source>
</evidence>
<protein>
    <recommendedName>
        <fullName evidence="3 12">Malate dehydrogenase</fullName>
        <ecNumber evidence="3 12">1.1.1.37</ecNumber>
    </recommendedName>
</protein>
<dbReference type="SUPFAM" id="SSF51735">
    <property type="entry name" value="NAD(P)-binding Rossmann-fold domains"/>
    <property type="match status" value="1"/>
</dbReference>
<feature type="binding site" evidence="10">
    <location>
        <position position="53"/>
    </location>
    <ligand>
        <name>NAD(+)</name>
        <dbReference type="ChEBI" id="CHEBI:57540"/>
    </ligand>
</feature>
<dbReference type="STRING" id="1071380.I2GZX6"/>
<keyword evidence="6 10" id="KW-0520">NAD</keyword>
<evidence type="ECO:0000256" key="9">
    <source>
        <dbReference type="PIRSR" id="PIRSR000102-2"/>
    </source>
</evidence>
<organism evidence="15 16">
    <name type="scientific">Henningerozyma blattae (strain ATCC 34711 / CBS 6284 / DSM 70876 / NBRC 10599 / NRRL Y-10934 / UCD 77-7)</name>
    <name type="common">Yeast</name>
    <name type="synonym">Tetrapisispora blattae</name>
    <dbReference type="NCBI Taxonomy" id="1071380"/>
    <lineage>
        <taxon>Eukaryota</taxon>
        <taxon>Fungi</taxon>
        <taxon>Dikarya</taxon>
        <taxon>Ascomycota</taxon>
        <taxon>Saccharomycotina</taxon>
        <taxon>Saccharomycetes</taxon>
        <taxon>Saccharomycetales</taxon>
        <taxon>Saccharomycetaceae</taxon>
        <taxon>Henningerozyma</taxon>
    </lineage>
</organism>
<dbReference type="GO" id="GO:0006099">
    <property type="term" value="P:tricarboxylic acid cycle"/>
    <property type="evidence" value="ECO:0007669"/>
    <property type="project" value="UniProtKB-KW"/>
</dbReference>
<dbReference type="InterPro" id="IPR036291">
    <property type="entry name" value="NAD(P)-bd_dom_sf"/>
</dbReference>
<feature type="binding site" evidence="9">
    <location>
        <position position="172"/>
    </location>
    <ligand>
        <name>substrate</name>
    </ligand>
</feature>
<dbReference type="PANTHER" id="PTHR11540:SF16">
    <property type="entry name" value="MALATE DEHYDROGENASE, MITOCHONDRIAL"/>
    <property type="match status" value="1"/>
</dbReference>
<feature type="domain" description="Lactate/malate dehydrogenase C-terminal" evidence="14">
    <location>
        <begin position="166"/>
        <end position="344"/>
    </location>
</feature>
<evidence type="ECO:0000256" key="12">
    <source>
        <dbReference type="RuleBase" id="RU003405"/>
    </source>
</evidence>
<dbReference type="InterPro" id="IPR010097">
    <property type="entry name" value="Malate_DH_type1"/>
</dbReference>
<evidence type="ECO:0000256" key="2">
    <source>
        <dbReference type="ARBA" id="ARBA00011738"/>
    </source>
</evidence>
<dbReference type="PIRSF" id="PIRSF000102">
    <property type="entry name" value="Lac_mal_DH"/>
    <property type="match status" value="1"/>
</dbReference>
<feature type="binding site" evidence="10">
    <location>
        <position position="112"/>
    </location>
    <ligand>
        <name>NAD(+)</name>
        <dbReference type="ChEBI" id="CHEBI:57540"/>
    </ligand>
</feature>
<sequence>MPVPTNTNANASNQPPLTLTVIGAAGGIGQSLSLLLKTSNYPTTRPVNVNLFDVNTTGLNGVATDLSHMNTQANVKACHSLQDAVTDADLIVIVAGVPRKPGMTRDDLFNINAGIIKNIATNIRQYSRNLDTSLFTLLISNPVNSLLPVLNNVLPSHAHSRCLGITNLDLIRASEFLSELLDTQEKQNIPVIGGHSGNTIVPCFSYSKDYAKLSKDQIDSLIHRVQYGGDEVVQAKNGQGSATLSMAFAAFKVIQLLVPLVLKKIDYVEGAFYLELQNDILGSVKLRNLLNEPELNYFAAPCKINYTGTYLIDYSIINGLNQFEKDVLLPKAIDELKGNAQKGERY</sequence>
<dbReference type="HOGENOM" id="CLU_047181_1_0_1"/>
<evidence type="ECO:0000313" key="15">
    <source>
        <dbReference type="EMBL" id="CCH59678.1"/>
    </source>
</evidence>
<dbReference type="GO" id="GO:0006108">
    <property type="term" value="P:malate metabolic process"/>
    <property type="evidence" value="ECO:0007669"/>
    <property type="project" value="InterPro"/>
</dbReference>
<dbReference type="Pfam" id="PF02866">
    <property type="entry name" value="Ldh_1_C"/>
    <property type="match status" value="1"/>
</dbReference>
<dbReference type="InterPro" id="IPR001236">
    <property type="entry name" value="Lactate/malate_DH_N"/>
</dbReference>
<dbReference type="FunFam" id="3.90.110.10:FF:000009">
    <property type="entry name" value="Malate dehydrogenase"/>
    <property type="match status" value="1"/>
</dbReference>
<dbReference type="InterPro" id="IPR015955">
    <property type="entry name" value="Lactate_DH/Glyco_Ohase_4_C"/>
</dbReference>
<dbReference type="GO" id="GO:0005829">
    <property type="term" value="C:cytosol"/>
    <property type="evidence" value="ECO:0007669"/>
    <property type="project" value="TreeGrafter"/>
</dbReference>
<dbReference type="Pfam" id="PF00056">
    <property type="entry name" value="Ldh_1_N"/>
    <property type="match status" value="1"/>
</dbReference>
<dbReference type="InterPro" id="IPR001557">
    <property type="entry name" value="L-lactate/malate_DH"/>
</dbReference>